<evidence type="ECO:0000256" key="4">
    <source>
        <dbReference type="ARBA" id="ARBA00022729"/>
    </source>
</evidence>
<evidence type="ECO:0000256" key="1">
    <source>
        <dbReference type="ARBA" id="ARBA00001526"/>
    </source>
</evidence>
<comment type="catalytic activity">
    <reaction evidence="1 7">
        <text>a beta-lactam + H2O = a substituted beta-amino acid</text>
        <dbReference type="Rhea" id="RHEA:20401"/>
        <dbReference type="ChEBI" id="CHEBI:15377"/>
        <dbReference type="ChEBI" id="CHEBI:35627"/>
        <dbReference type="ChEBI" id="CHEBI:140347"/>
        <dbReference type="EC" id="3.5.2.6"/>
    </reaction>
</comment>
<keyword evidence="5 7" id="KW-0378">Hydrolase</keyword>
<dbReference type="PANTHER" id="PTHR30627">
    <property type="entry name" value="PEPTIDOGLYCAN D,D-TRANSPEPTIDASE"/>
    <property type="match status" value="1"/>
</dbReference>
<organism evidence="9 10">
    <name type="scientific">Paenibacillus mendelii</name>
    <dbReference type="NCBI Taxonomy" id="206163"/>
    <lineage>
        <taxon>Bacteria</taxon>
        <taxon>Bacillati</taxon>
        <taxon>Bacillota</taxon>
        <taxon>Bacilli</taxon>
        <taxon>Bacillales</taxon>
        <taxon>Paenibacillaceae</taxon>
        <taxon>Paenibacillus</taxon>
    </lineage>
</organism>
<dbReference type="EC" id="3.5.2.6" evidence="3 7"/>
<evidence type="ECO:0000313" key="9">
    <source>
        <dbReference type="EMBL" id="MFC0389915.1"/>
    </source>
</evidence>
<dbReference type="NCBIfam" id="NF012161">
    <property type="entry name" value="bla_class_D_main"/>
    <property type="match status" value="1"/>
</dbReference>
<evidence type="ECO:0000256" key="6">
    <source>
        <dbReference type="ARBA" id="ARBA00023251"/>
    </source>
</evidence>
<dbReference type="EMBL" id="JBHLVF010000003">
    <property type="protein sequence ID" value="MFC0389915.1"/>
    <property type="molecule type" value="Genomic_DNA"/>
</dbReference>
<proteinExistence type="inferred from homology"/>
<dbReference type="Pfam" id="PF00905">
    <property type="entry name" value="Transpeptidase"/>
    <property type="match status" value="1"/>
</dbReference>
<comment type="caution">
    <text evidence="9">The sequence shown here is derived from an EMBL/GenBank/DDBJ whole genome shotgun (WGS) entry which is preliminary data.</text>
</comment>
<evidence type="ECO:0000256" key="2">
    <source>
        <dbReference type="ARBA" id="ARBA00007898"/>
    </source>
</evidence>
<evidence type="ECO:0000313" key="10">
    <source>
        <dbReference type="Proteomes" id="UP001589818"/>
    </source>
</evidence>
<accession>A0ABV6J219</accession>
<evidence type="ECO:0000256" key="5">
    <source>
        <dbReference type="ARBA" id="ARBA00022801"/>
    </source>
</evidence>
<keyword evidence="10" id="KW-1185">Reference proteome</keyword>
<dbReference type="Gene3D" id="3.40.710.10">
    <property type="entry name" value="DD-peptidase/beta-lactamase superfamily"/>
    <property type="match status" value="1"/>
</dbReference>
<keyword evidence="4" id="KW-0732">Signal</keyword>
<comment type="similarity">
    <text evidence="2 7">Belongs to the class-D beta-lactamase family.</text>
</comment>
<dbReference type="PANTHER" id="PTHR30627:SF6">
    <property type="entry name" value="BETA-LACTAMASE YBXI-RELATED"/>
    <property type="match status" value="1"/>
</dbReference>
<dbReference type="InterPro" id="IPR050515">
    <property type="entry name" value="Beta-lactam/transpept"/>
</dbReference>
<dbReference type="InterPro" id="IPR001460">
    <property type="entry name" value="PCN-bd_Tpept"/>
</dbReference>
<dbReference type="InterPro" id="IPR002137">
    <property type="entry name" value="Beta-lactam_class-D_AS"/>
</dbReference>
<evidence type="ECO:0000259" key="8">
    <source>
        <dbReference type="Pfam" id="PF00905"/>
    </source>
</evidence>
<protein>
    <recommendedName>
        <fullName evidence="3 7">Beta-lactamase</fullName>
        <ecNumber evidence="3 7">3.5.2.6</ecNumber>
    </recommendedName>
</protein>
<name>A0ABV6J219_9BACL</name>
<reference evidence="9 10" key="1">
    <citation type="submission" date="2024-09" db="EMBL/GenBank/DDBJ databases">
        <authorList>
            <person name="Sun Q."/>
            <person name="Mori K."/>
        </authorList>
    </citation>
    <scope>NUCLEOTIDE SEQUENCE [LARGE SCALE GENOMIC DNA]</scope>
    <source>
        <strain evidence="9 10">CCM 4839</strain>
    </source>
</reference>
<evidence type="ECO:0000256" key="3">
    <source>
        <dbReference type="ARBA" id="ARBA00012865"/>
    </source>
</evidence>
<sequence>MIASSASAEPALKELHAESLFHGVPGTIVIKNLKTDKIYTYNRVRSTMRFTPESTFKVPNALIGLEEHAVEDEYEVKRWDGVVREFDVWNRDHSLASAMRQSAIWYYQALARDIGPERMQSNLARIHYGNEDISGGIDQFWLNSSLNISALEQVHFIEELVEESLPFSEQTMRTVKRMMIDSEEDDYTLHGKTGTRLSDLGLGWYIGYVDTDHADWVFATNVDSSGTTAKAITLECLERLDII</sequence>
<gene>
    <name evidence="9" type="primary">blaOXA</name>
    <name evidence="9" type="ORF">ACFFJ8_00850</name>
</gene>
<dbReference type="InterPro" id="IPR012338">
    <property type="entry name" value="Beta-lactam/transpept-like"/>
</dbReference>
<keyword evidence="6 7" id="KW-0046">Antibiotic resistance</keyword>
<dbReference type="GO" id="GO:0008800">
    <property type="term" value="F:beta-lactamase activity"/>
    <property type="evidence" value="ECO:0007669"/>
    <property type="project" value="UniProtKB-EC"/>
</dbReference>
<dbReference type="Proteomes" id="UP001589818">
    <property type="component" value="Unassembled WGS sequence"/>
</dbReference>
<dbReference type="SUPFAM" id="SSF56601">
    <property type="entry name" value="beta-lactamase/transpeptidase-like"/>
    <property type="match status" value="1"/>
</dbReference>
<feature type="domain" description="Penicillin-binding protein transpeptidase" evidence="8">
    <location>
        <begin position="27"/>
        <end position="226"/>
    </location>
</feature>
<evidence type="ECO:0000256" key="7">
    <source>
        <dbReference type="RuleBase" id="RU361140"/>
    </source>
</evidence>
<dbReference type="RefSeq" id="WP_373567610.1">
    <property type="nucleotide sequence ID" value="NZ_JANHOF010000015.1"/>
</dbReference>
<dbReference type="PROSITE" id="PS00337">
    <property type="entry name" value="BETA_LACTAMASE_D"/>
    <property type="match status" value="1"/>
</dbReference>